<dbReference type="OrthoDB" id="4794482at2"/>
<evidence type="ECO:0000313" key="3">
    <source>
        <dbReference type="Proteomes" id="UP000309893"/>
    </source>
</evidence>
<feature type="transmembrane region" description="Helical" evidence="1">
    <location>
        <begin position="89"/>
        <end position="112"/>
    </location>
</feature>
<organism evidence="2 3">
    <name type="scientific">Microbacterium laevaniformans</name>
    <dbReference type="NCBI Taxonomy" id="36807"/>
    <lineage>
        <taxon>Bacteria</taxon>
        <taxon>Bacillati</taxon>
        <taxon>Actinomycetota</taxon>
        <taxon>Actinomycetes</taxon>
        <taxon>Micrococcales</taxon>
        <taxon>Microbacteriaceae</taxon>
        <taxon>Microbacterium</taxon>
    </lineage>
</organism>
<dbReference type="AlphaFoldDB" id="A0A4S2D151"/>
<keyword evidence="1" id="KW-0812">Transmembrane</keyword>
<keyword evidence="1" id="KW-0472">Membrane</keyword>
<protein>
    <submittedName>
        <fullName evidence="2">Uncharacterized protein</fullName>
    </submittedName>
</protein>
<gene>
    <name evidence="2" type="ORF">E5344_12965</name>
</gene>
<sequence>MDANRRNKLALATAGTAVVAVYAAWAAIHILIVNPLAAMPGHTVGEIHDTMTAAKQWSGPLRVYITLAIGPVLAIAALIITVRRSDLSVASIVSVYLALIVLGAPGYFWASFDIGMGMADTFQINGGDYSPWAAPLYALSFATLVALIAVGASDLLRRRRR</sequence>
<feature type="transmembrane region" description="Helical" evidence="1">
    <location>
        <begin position="61"/>
        <end position="82"/>
    </location>
</feature>
<dbReference type="RefSeq" id="WP_135949880.1">
    <property type="nucleotide sequence ID" value="NZ_SRYO01000009.1"/>
</dbReference>
<dbReference type="Proteomes" id="UP000309893">
    <property type="component" value="Unassembled WGS sequence"/>
</dbReference>
<reference evidence="2 3" key="1">
    <citation type="submission" date="2019-04" db="EMBL/GenBank/DDBJ databases">
        <title>Microbes associate with the intestines of laboratory mice.</title>
        <authorList>
            <person name="Navarre W."/>
            <person name="Wong E."/>
            <person name="Huang K."/>
            <person name="Tropini C."/>
            <person name="Ng K."/>
            <person name="Yu B."/>
        </authorList>
    </citation>
    <scope>NUCLEOTIDE SEQUENCE [LARGE SCALE GENOMIC DNA]</scope>
    <source>
        <strain evidence="2 3">NM46_B2-13</strain>
    </source>
</reference>
<feature type="transmembrane region" description="Helical" evidence="1">
    <location>
        <begin position="132"/>
        <end position="156"/>
    </location>
</feature>
<accession>A0A4S2D151</accession>
<comment type="caution">
    <text evidence="2">The sequence shown here is derived from an EMBL/GenBank/DDBJ whole genome shotgun (WGS) entry which is preliminary data.</text>
</comment>
<proteinExistence type="predicted"/>
<keyword evidence="1" id="KW-1133">Transmembrane helix</keyword>
<evidence type="ECO:0000256" key="1">
    <source>
        <dbReference type="SAM" id="Phobius"/>
    </source>
</evidence>
<dbReference type="EMBL" id="SRYO01000009">
    <property type="protein sequence ID" value="TGY34705.1"/>
    <property type="molecule type" value="Genomic_DNA"/>
</dbReference>
<name>A0A4S2D151_9MICO</name>
<evidence type="ECO:0000313" key="2">
    <source>
        <dbReference type="EMBL" id="TGY34705.1"/>
    </source>
</evidence>